<sequence length="77" mass="8108">MSDADGPEATNNSRSCIVFALFTLAGAVLAHLAVSRAEFDGNVLRAPYESYLIPPAVLLTVTGMLGLAHGRFCAQDL</sequence>
<organism evidence="2 3">
    <name type="scientific">Chelativorans composti</name>
    <dbReference type="NCBI Taxonomy" id="768533"/>
    <lineage>
        <taxon>Bacteria</taxon>
        <taxon>Pseudomonadati</taxon>
        <taxon>Pseudomonadota</taxon>
        <taxon>Alphaproteobacteria</taxon>
        <taxon>Hyphomicrobiales</taxon>
        <taxon>Phyllobacteriaceae</taxon>
        <taxon>Chelativorans</taxon>
    </lineage>
</organism>
<evidence type="ECO:0000313" key="3">
    <source>
        <dbReference type="Proteomes" id="UP001597373"/>
    </source>
</evidence>
<protein>
    <submittedName>
        <fullName evidence="2">Uncharacterized protein</fullName>
    </submittedName>
</protein>
<accession>A0ABW5DII5</accession>
<feature type="transmembrane region" description="Helical" evidence="1">
    <location>
        <begin position="52"/>
        <end position="74"/>
    </location>
</feature>
<keyword evidence="1" id="KW-0812">Transmembrane</keyword>
<proteinExistence type="predicted"/>
<keyword evidence="1" id="KW-0472">Membrane</keyword>
<comment type="caution">
    <text evidence="2">The sequence shown here is derived from an EMBL/GenBank/DDBJ whole genome shotgun (WGS) entry which is preliminary data.</text>
</comment>
<reference evidence="3" key="1">
    <citation type="journal article" date="2019" name="Int. J. Syst. Evol. Microbiol.">
        <title>The Global Catalogue of Microorganisms (GCM) 10K type strain sequencing project: providing services to taxonomists for standard genome sequencing and annotation.</title>
        <authorList>
            <consortium name="The Broad Institute Genomics Platform"/>
            <consortium name="The Broad Institute Genome Sequencing Center for Infectious Disease"/>
            <person name="Wu L."/>
            <person name="Ma J."/>
        </authorList>
    </citation>
    <scope>NUCLEOTIDE SEQUENCE [LARGE SCALE GENOMIC DNA]</scope>
    <source>
        <strain evidence="3">KCTC 23707</strain>
    </source>
</reference>
<evidence type="ECO:0000313" key="2">
    <source>
        <dbReference type="EMBL" id="MFD2260229.1"/>
    </source>
</evidence>
<keyword evidence="3" id="KW-1185">Reference proteome</keyword>
<gene>
    <name evidence="2" type="ORF">ACFSMZ_10700</name>
</gene>
<dbReference type="RefSeq" id="WP_345099092.1">
    <property type="nucleotide sequence ID" value="NZ_BAABGS010000021.1"/>
</dbReference>
<name>A0ABW5DII5_9HYPH</name>
<feature type="transmembrane region" description="Helical" evidence="1">
    <location>
        <begin position="12"/>
        <end position="32"/>
    </location>
</feature>
<keyword evidence="1" id="KW-1133">Transmembrane helix</keyword>
<evidence type="ECO:0000256" key="1">
    <source>
        <dbReference type="SAM" id="Phobius"/>
    </source>
</evidence>
<dbReference type="Proteomes" id="UP001597373">
    <property type="component" value="Unassembled WGS sequence"/>
</dbReference>
<dbReference type="EMBL" id="JBHUIR010000038">
    <property type="protein sequence ID" value="MFD2260229.1"/>
    <property type="molecule type" value="Genomic_DNA"/>
</dbReference>